<feature type="transmembrane region" description="Helical" evidence="7">
    <location>
        <begin position="280"/>
        <end position="302"/>
    </location>
</feature>
<gene>
    <name evidence="9" type="ORF">AVCANL283_04335</name>
</gene>
<dbReference type="InterPro" id="IPR045621">
    <property type="entry name" value="BPD_transp_1_N"/>
</dbReference>
<evidence type="ECO:0000259" key="8">
    <source>
        <dbReference type="PROSITE" id="PS50928"/>
    </source>
</evidence>
<reference evidence="9 10" key="1">
    <citation type="submission" date="2020-07" db="EMBL/GenBank/DDBJ databases">
        <title>Transfer of Campylobacter canadensis to the novel genus Avispirillum gen. nov., that also includes two novel species recovered from migratory waterfowl: Avispirillum anseris sp. nov. and Avispirillum brantae sp. nov.</title>
        <authorList>
            <person name="Miller W.G."/>
            <person name="Chapman M.H."/>
            <person name="Yee E."/>
            <person name="Inglis G.D."/>
        </authorList>
    </citation>
    <scope>NUCLEOTIDE SEQUENCE [LARGE SCALE GENOMIC DNA]</scope>
    <source>
        <strain evidence="9 10">L283</strain>
    </source>
</reference>
<dbReference type="RefSeq" id="WP_172231008.1">
    <property type="nucleotide sequence ID" value="NZ_CP035946.1"/>
</dbReference>
<feature type="domain" description="ABC transmembrane type-1" evidence="8">
    <location>
        <begin position="98"/>
        <end position="295"/>
    </location>
</feature>
<comment type="subcellular location">
    <subcellularLocation>
        <location evidence="1 7">Cell membrane</location>
        <topology evidence="1 7">Multi-pass membrane protein</topology>
    </subcellularLocation>
</comment>
<dbReference type="Pfam" id="PF00528">
    <property type="entry name" value="BPD_transp_1"/>
    <property type="match status" value="1"/>
</dbReference>
<comment type="caution">
    <text evidence="9">The sequence shown here is derived from an EMBL/GenBank/DDBJ whole genome shotgun (WGS) entry which is preliminary data.</text>
</comment>
<keyword evidence="2 7" id="KW-0813">Transport</keyword>
<keyword evidence="6 7" id="KW-0472">Membrane</keyword>
<name>A0ABS7WSQ8_9BACT</name>
<dbReference type="InterPro" id="IPR035906">
    <property type="entry name" value="MetI-like_sf"/>
</dbReference>
<evidence type="ECO:0000256" key="2">
    <source>
        <dbReference type="ARBA" id="ARBA00022448"/>
    </source>
</evidence>
<dbReference type="Pfam" id="PF19300">
    <property type="entry name" value="BPD_transp_1_N"/>
    <property type="match status" value="1"/>
</dbReference>
<proteinExistence type="inferred from homology"/>
<keyword evidence="5 7" id="KW-1133">Transmembrane helix</keyword>
<keyword evidence="3" id="KW-1003">Cell membrane</keyword>
<dbReference type="InterPro" id="IPR000515">
    <property type="entry name" value="MetI-like"/>
</dbReference>
<dbReference type="PROSITE" id="PS50928">
    <property type="entry name" value="ABC_TM1"/>
    <property type="match status" value="1"/>
</dbReference>
<evidence type="ECO:0000256" key="7">
    <source>
        <dbReference type="RuleBase" id="RU363032"/>
    </source>
</evidence>
<accession>A0ABS7WSQ8</accession>
<feature type="transmembrane region" description="Helical" evidence="7">
    <location>
        <begin position="172"/>
        <end position="192"/>
    </location>
</feature>
<organism evidence="9 10">
    <name type="scientific">Campylobacter canadensis</name>
    <dbReference type="NCBI Taxonomy" id="449520"/>
    <lineage>
        <taxon>Bacteria</taxon>
        <taxon>Pseudomonadati</taxon>
        <taxon>Campylobacterota</taxon>
        <taxon>Epsilonproteobacteria</taxon>
        <taxon>Campylobacterales</taxon>
        <taxon>Campylobacteraceae</taxon>
        <taxon>Campylobacter</taxon>
    </lineage>
</organism>
<feature type="transmembrane region" description="Helical" evidence="7">
    <location>
        <begin position="9"/>
        <end position="29"/>
    </location>
</feature>
<dbReference type="PANTHER" id="PTHR43163:SF6">
    <property type="entry name" value="DIPEPTIDE TRANSPORT SYSTEM PERMEASE PROTEIN DPPB-RELATED"/>
    <property type="match status" value="1"/>
</dbReference>
<dbReference type="PANTHER" id="PTHR43163">
    <property type="entry name" value="DIPEPTIDE TRANSPORT SYSTEM PERMEASE PROTEIN DPPB-RELATED"/>
    <property type="match status" value="1"/>
</dbReference>
<dbReference type="EMBL" id="JACGBB010000007">
    <property type="protein sequence ID" value="MBZ7987337.1"/>
    <property type="molecule type" value="Genomic_DNA"/>
</dbReference>
<keyword evidence="10" id="KW-1185">Reference proteome</keyword>
<dbReference type="Proteomes" id="UP000786183">
    <property type="component" value="Unassembled WGS sequence"/>
</dbReference>
<evidence type="ECO:0000256" key="3">
    <source>
        <dbReference type="ARBA" id="ARBA00022475"/>
    </source>
</evidence>
<evidence type="ECO:0000313" key="9">
    <source>
        <dbReference type="EMBL" id="MBZ7987337.1"/>
    </source>
</evidence>
<evidence type="ECO:0000313" key="10">
    <source>
        <dbReference type="Proteomes" id="UP000786183"/>
    </source>
</evidence>
<feature type="transmembrane region" description="Helical" evidence="7">
    <location>
        <begin position="104"/>
        <end position="126"/>
    </location>
</feature>
<evidence type="ECO:0000256" key="1">
    <source>
        <dbReference type="ARBA" id="ARBA00004651"/>
    </source>
</evidence>
<evidence type="ECO:0000256" key="4">
    <source>
        <dbReference type="ARBA" id="ARBA00022692"/>
    </source>
</evidence>
<evidence type="ECO:0000256" key="6">
    <source>
        <dbReference type="ARBA" id="ARBA00023136"/>
    </source>
</evidence>
<feature type="transmembrane region" description="Helical" evidence="7">
    <location>
        <begin position="221"/>
        <end position="242"/>
    </location>
</feature>
<dbReference type="SUPFAM" id="SSF161098">
    <property type="entry name" value="MetI-like"/>
    <property type="match status" value="1"/>
</dbReference>
<dbReference type="Gene3D" id="1.10.3720.10">
    <property type="entry name" value="MetI-like"/>
    <property type="match status" value="1"/>
</dbReference>
<feature type="transmembrane region" description="Helical" evidence="7">
    <location>
        <begin position="138"/>
        <end position="160"/>
    </location>
</feature>
<comment type="similarity">
    <text evidence="7">Belongs to the binding-protein-dependent transport system permease family.</text>
</comment>
<sequence length="309" mass="35209">MAKFIIKRILYAILCLFLASIFIFLLLRLNGTDAVLNYLYVSGIAPTDEAINNARIMLGLNESIYSQYIKWISGALRFDFGYSYFTNRAIGPDLFEYLINTLKLTSFAFLLTLAISFPFGILSAIYKNRFFDYFVRAFSFLGVSTPNFWLGLLFILFFSVKLGWLPPFGIGGFSHIIMPALAISFMSIAINARFIRVNFLESSNERYITYAKMRRVSKSKIYIKHILTNSLLPLITAFGMHIGELFGGALVIENIFAYPGVGRYAVGAIYNSDYPVIQAFILMMCFVFILINLITDIVYVIIDPRIKYE</sequence>
<evidence type="ECO:0000256" key="5">
    <source>
        <dbReference type="ARBA" id="ARBA00022989"/>
    </source>
</evidence>
<protein>
    <submittedName>
        <fullName evidence="9">ABC transporter permease subunit</fullName>
    </submittedName>
</protein>
<dbReference type="CDD" id="cd06261">
    <property type="entry name" value="TM_PBP2"/>
    <property type="match status" value="1"/>
</dbReference>
<keyword evidence="4 7" id="KW-0812">Transmembrane</keyword>